<dbReference type="InterPro" id="IPR011659">
    <property type="entry name" value="WD40"/>
</dbReference>
<dbReference type="SUPFAM" id="SSF51338">
    <property type="entry name" value="Composite domain of metallo-dependent hydrolases"/>
    <property type="match status" value="1"/>
</dbReference>
<name>A0A3A8KED5_9BACT</name>
<comment type="caution">
    <text evidence="5">The sequence shown here is derived from an EMBL/GenBank/DDBJ whole genome shotgun (WGS) entry which is preliminary data.</text>
</comment>
<feature type="chain" id="PRO_5017461894" evidence="3">
    <location>
        <begin position="21"/>
        <end position="1147"/>
    </location>
</feature>
<feature type="domain" description="Amidohydrolase-related" evidence="4">
    <location>
        <begin position="771"/>
        <end position="1104"/>
    </location>
</feature>
<dbReference type="PANTHER" id="PTHR36842">
    <property type="entry name" value="PROTEIN TOLB HOMOLOG"/>
    <property type="match status" value="1"/>
</dbReference>
<dbReference type="InterPro" id="IPR011059">
    <property type="entry name" value="Metal-dep_hydrolase_composite"/>
</dbReference>
<dbReference type="EMBL" id="RAWE01000052">
    <property type="protein sequence ID" value="RKH02581.1"/>
    <property type="molecule type" value="Genomic_DNA"/>
</dbReference>
<dbReference type="Gene3D" id="1.20.58.520">
    <property type="entry name" value="Amidohydrolase"/>
    <property type="match status" value="1"/>
</dbReference>
<feature type="region of interest" description="Disordered" evidence="2">
    <location>
        <begin position="23"/>
        <end position="99"/>
    </location>
</feature>
<dbReference type="Pfam" id="PF26549">
    <property type="entry name" value="Tricorn_N"/>
    <property type="match status" value="1"/>
</dbReference>
<proteinExistence type="inferred from homology"/>
<comment type="similarity">
    <text evidence="1">Belongs to the TolB family.</text>
</comment>
<organism evidence="5 6">
    <name type="scientific">Corallococcus carmarthensis</name>
    <dbReference type="NCBI Taxonomy" id="2316728"/>
    <lineage>
        <taxon>Bacteria</taxon>
        <taxon>Pseudomonadati</taxon>
        <taxon>Myxococcota</taxon>
        <taxon>Myxococcia</taxon>
        <taxon>Myxococcales</taxon>
        <taxon>Cystobacterineae</taxon>
        <taxon>Myxococcaceae</taxon>
        <taxon>Corallococcus</taxon>
    </lineage>
</organism>
<keyword evidence="5" id="KW-0378">Hydrolase</keyword>
<evidence type="ECO:0000256" key="2">
    <source>
        <dbReference type="SAM" id="MobiDB-lite"/>
    </source>
</evidence>
<accession>A0A3A8KED5</accession>
<dbReference type="Gene3D" id="2.30.40.10">
    <property type="entry name" value="Urease, subunit C, domain 1"/>
    <property type="match status" value="1"/>
</dbReference>
<dbReference type="Gene3D" id="3.30.110.90">
    <property type="entry name" value="Amidohydrolase"/>
    <property type="match status" value="1"/>
</dbReference>
<dbReference type="RefSeq" id="WP_120603520.1">
    <property type="nucleotide sequence ID" value="NZ_RAWE01000052.1"/>
</dbReference>
<dbReference type="Pfam" id="PF07676">
    <property type="entry name" value="PD40"/>
    <property type="match status" value="4"/>
</dbReference>
<dbReference type="GO" id="GO:0016810">
    <property type="term" value="F:hydrolase activity, acting on carbon-nitrogen (but not peptide) bonds"/>
    <property type="evidence" value="ECO:0007669"/>
    <property type="project" value="InterPro"/>
</dbReference>
<evidence type="ECO:0000256" key="3">
    <source>
        <dbReference type="SAM" id="SignalP"/>
    </source>
</evidence>
<feature type="compositionally biased region" description="Basic and acidic residues" evidence="2">
    <location>
        <begin position="54"/>
        <end position="64"/>
    </location>
</feature>
<feature type="compositionally biased region" description="Basic and acidic residues" evidence="2">
    <location>
        <begin position="79"/>
        <end position="88"/>
    </location>
</feature>
<dbReference type="Pfam" id="PF01979">
    <property type="entry name" value="Amidohydro_1"/>
    <property type="match status" value="1"/>
</dbReference>
<keyword evidence="6" id="KW-1185">Reference proteome</keyword>
<dbReference type="Gene3D" id="2.120.10.30">
    <property type="entry name" value="TolB, C-terminal domain"/>
    <property type="match status" value="3"/>
</dbReference>
<dbReference type="SUPFAM" id="SSF82171">
    <property type="entry name" value="DPP6 N-terminal domain-like"/>
    <property type="match status" value="2"/>
</dbReference>
<evidence type="ECO:0000259" key="4">
    <source>
        <dbReference type="Pfam" id="PF01979"/>
    </source>
</evidence>
<evidence type="ECO:0000313" key="6">
    <source>
        <dbReference type="Proteomes" id="UP000268313"/>
    </source>
</evidence>
<dbReference type="InterPro" id="IPR011042">
    <property type="entry name" value="6-blade_b-propeller_TolB-like"/>
</dbReference>
<dbReference type="SUPFAM" id="SSF51556">
    <property type="entry name" value="Metallo-dependent hydrolases"/>
    <property type="match status" value="1"/>
</dbReference>
<feature type="compositionally biased region" description="Pro residues" evidence="2">
    <location>
        <begin position="43"/>
        <end position="52"/>
    </location>
</feature>
<sequence length="1147" mass="125269">MNRPLSSLCFALLVPGLLLAAQPLPRPAGAPAPAPPGQGEAPPQEPPPPPAPKDTAREAARASEGDGGTLAPVATPEQPDAKKEEWRVDAPPGVATTQVPIDVREGTWMNVDVSPRGDEILFDLLGDIYALPIAGGEARALTSGAAWDMQPRYSPDGKSIAFTSDRGGGDNVWVMDRDGGNPRAVTQEKFRLLNSPAWSPDGQFLVARKHFTGRRSLGAGEVWMFHRAGGEGVKLTERANDQKDLGEPAFSPDGHYVYFSQDITPGKSFEYDKDPNKELYAIQRLDLETKEVEPFVTGPGGSIRPTPSPDGKQLAFVRRVRAKSVLYVADVKSGAERPLYDGLDRDMQETWAIHGVSPVMAWTPDNKSLVFWAGGTLHRIAVATKQVTPIPFHVKGTRTVFAAVKSTRSVAPDRFDVKMLRWVQVSPDGKRLVYQALGKLYVKELPSGTPRRLTRQNEHLEFYPSFSRDGRSIVYTTWDDDALGAVRVVAATGGEGRVVTAQPGYYVEPALSPDGKWVVYRTTGDGYLMPGTWSRETGLFVVPSTGGAVARKLTREGEQPHFGAKSDRVYFLHVESKDTEDVRTLRSIGMDGGEPRTHLTSGGALEMRVSPDDRWVAFREDFNAYVTPFVRGAKEARVGPGTKAMPVTQVSRDAGEYLHWSGTDARLSLHWALGPKLYTRALKDAFTFVEGAPKTLPPPEADGVDVAFSSKSDVPEGTLALVGGRLVTMKGEQVVEEGVVVVKGNRIVALGPVGKVNVPASAKIVDVKGKTLMPGLVDVHWHGAMGVDGLMPEQSWVQAASLAFGVTTLHDPSNNSETIFAASELGKAGMLTSPRIFSTGTILYGAASADAHVEIDTLDDARRHLRRMKALGAFSVKSYNQPRRDQRQKILQAARELDMLVVPEGGSLLQHNLTMVVDGHTGLEHSLPVARIYDDVRQLWKGTKVDYTPTLGVAYGGLMGENYWYQKTNVWEDTRLLSFVPRRVVDGRSRRRVMIPDEEFNHQNVARAAKELNDLGVSVQLGAHGQREGLAAHWELAMFVQGGMSPMQALRVGTLNGARHLGMDKDLGSLEVGKLADLVVLDKNPLEDISNSRTVRYTMVNGRLFDANTLNEVGTRQRTRAKFYFEKDGNEGWSPRASTHANEQVCD</sequence>
<reference evidence="6" key="1">
    <citation type="submission" date="2018-09" db="EMBL/GenBank/DDBJ databases">
        <authorList>
            <person name="Livingstone P.G."/>
            <person name="Whitworth D.E."/>
        </authorList>
    </citation>
    <scope>NUCLEOTIDE SEQUENCE [LARGE SCALE GENOMIC DNA]</scope>
    <source>
        <strain evidence="6">CA043D</strain>
    </source>
</reference>
<dbReference type="PANTHER" id="PTHR36842:SF1">
    <property type="entry name" value="PROTEIN TOLB"/>
    <property type="match status" value="1"/>
</dbReference>
<dbReference type="InterPro" id="IPR032466">
    <property type="entry name" value="Metal_Hydrolase"/>
</dbReference>
<feature type="signal peptide" evidence="3">
    <location>
        <begin position="1"/>
        <end position="20"/>
    </location>
</feature>
<gene>
    <name evidence="5" type="ORF">D7X32_16595</name>
</gene>
<feature type="compositionally biased region" description="Pro residues" evidence="2">
    <location>
        <begin position="24"/>
        <end position="36"/>
    </location>
</feature>
<dbReference type="AlphaFoldDB" id="A0A3A8KED5"/>
<protein>
    <submittedName>
        <fullName evidence="5">Amidohydrolase</fullName>
    </submittedName>
</protein>
<dbReference type="OrthoDB" id="9758793at2"/>
<dbReference type="Gene3D" id="3.40.50.10910">
    <property type="entry name" value="Amidohydrolase"/>
    <property type="match status" value="1"/>
</dbReference>
<keyword evidence="3" id="KW-0732">Signal</keyword>
<evidence type="ECO:0000256" key="1">
    <source>
        <dbReference type="ARBA" id="ARBA00009820"/>
    </source>
</evidence>
<dbReference type="InterPro" id="IPR006680">
    <property type="entry name" value="Amidohydro-rel"/>
</dbReference>
<evidence type="ECO:0000313" key="5">
    <source>
        <dbReference type="EMBL" id="RKH02581.1"/>
    </source>
</evidence>
<dbReference type="Proteomes" id="UP000268313">
    <property type="component" value="Unassembled WGS sequence"/>
</dbReference>